<dbReference type="RefSeq" id="WP_014796669.1">
    <property type="nucleotide sequence ID" value="NC_018018.1"/>
</dbReference>
<evidence type="ECO:0000313" key="8">
    <source>
        <dbReference type="Proteomes" id="UP000006054"/>
    </source>
</evidence>
<dbReference type="eggNOG" id="COG0225">
    <property type="taxonomic scope" value="Bacteria"/>
</dbReference>
<dbReference type="PANTHER" id="PTHR43774:SF1">
    <property type="entry name" value="PEPTIDE METHIONINE SULFOXIDE REDUCTASE MSRA 2"/>
    <property type="match status" value="1"/>
</dbReference>
<evidence type="ECO:0000256" key="2">
    <source>
        <dbReference type="ARBA" id="ARBA00047806"/>
    </source>
</evidence>
<dbReference type="PANTHER" id="PTHR43774">
    <property type="entry name" value="PEPTIDE METHIONINE SULFOXIDE REDUCTASE"/>
    <property type="match status" value="1"/>
</dbReference>
<evidence type="ECO:0000259" key="6">
    <source>
        <dbReference type="Pfam" id="PF01625"/>
    </source>
</evidence>
<dbReference type="STRING" id="880071.Fleli_0751"/>
<dbReference type="Pfam" id="PF01625">
    <property type="entry name" value="PMSR"/>
    <property type="match status" value="1"/>
</dbReference>
<dbReference type="Proteomes" id="UP000006054">
    <property type="component" value="Chromosome"/>
</dbReference>
<keyword evidence="5" id="KW-0732">Signal</keyword>
<reference evidence="8" key="1">
    <citation type="submission" date="2012-06" db="EMBL/GenBank/DDBJ databases">
        <title>The complete genome of Flexibacter litoralis DSM 6794.</title>
        <authorList>
            <person name="Lucas S."/>
            <person name="Copeland A."/>
            <person name="Lapidus A."/>
            <person name="Glavina del Rio T."/>
            <person name="Dalin E."/>
            <person name="Tice H."/>
            <person name="Bruce D."/>
            <person name="Goodwin L."/>
            <person name="Pitluck S."/>
            <person name="Peters L."/>
            <person name="Ovchinnikova G."/>
            <person name="Lu M."/>
            <person name="Kyrpides N."/>
            <person name="Mavromatis K."/>
            <person name="Ivanova N."/>
            <person name="Brettin T."/>
            <person name="Detter J.C."/>
            <person name="Han C."/>
            <person name="Larimer F."/>
            <person name="Land M."/>
            <person name="Hauser L."/>
            <person name="Markowitz V."/>
            <person name="Cheng J.-F."/>
            <person name="Hugenholtz P."/>
            <person name="Woyke T."/>
            <person name="Wu D."/>
            <person name="Spring S."/>
            <person name="Lang E."/>
            <person name="Kopitz M."/>
            <person name="Brambilla E."/>
            <person name="Klenk H.-P."/>
            <person name="Eisen J.A."/>
        </authorList>
    </citation>
    <scope>NUCLEOTIDE SEQUENCE [LARGE SCALE GENOMIC DNA]</scope>
    <source>
        <strain evidence="8">ATCC 23117 / DSM 6794 / NBRC 15988 / NCIMB 1366 / Sio-4</strain>
    </source>
</reference>
<keyword evidence="8" id="KW-1185">Reference proteome</keyword>
<accession>I4AGX6</accession>
<name>I4AGX6_BERLS</name>
<dbReference type="HOGENOM" id="CLU_031040_10_0_10"/>
<comment type="catalytic activity">
    <reaction evidence="3 4">
        <text>[thioredoxin]-disulfide + L-methionine + H2O = L-methionine (S)-S-oxide + [thioredoxin]-dithiol</text>
        <dbReference type="Rhea" id="RHEA:19993"/>
        <dbReference type="Rhea" id="RHEA-COMP:10698"/>
        <dbReference type="Rhea" id="RHEA-COMP:10700"/>
        <dbReference type="ChEBI" id="CHEBI:15377"/>
        <dbReference type="ChEBI" id="CHEBI:29950"/>
        <dbReference type="ChEBI" id="CHEBI:50058"/>
        <dbReference type="ChEBI" id="CHEBI:57844"/>
        <dbReference type="ChEBI" id="CHEBI:58772"/>
        <dbReference type="EC" id="1.8.4.11"/>
    </reaction>
</comment>
<gene>
    <name evidence="4" type="primary">msrA</name>
    <name evidence="7" type="ordered locus">Fleli_0751</name>
</gene>
<evidence type="ECO:0000256" key="3">
    <source>
        <dbReference type="ARBA" id="ARBA00048782"/>
    </source>
</evidence>
<protein>
    <recommendedName>
        <fullName evidence="4">Peptide methionine sulfoxide reductase MsrA</fullName>
        <shortName evidence="4">Protein-methionine-S-oxide reductase</shortName>
        <ecNumber evidence="4">1.8.4.11</ecNumber>
    </recommendedName>
    <alternativeName>
        <fullName evidence="4">Peptide-methionine (S)-S-oxide reductase</fullName>
        <shortName evidence="4">Peptide Met(O) reductase</shortName>
    </alternativeName>
</protein>
<dbReference type="PATRIC" id="fig|880071.3.peg.724"/>
<dbReference type="HAMAP" id="MF_01401">
    <property type="entry name" value="MsrA"/>
    <property type="match status" value="1"/>
</dbReference>
<dbReference type="AlphaFoldDB" id="I4AGX6"/>
<dbReference type="Gene3D" id="3.30.1060.10">
    <property type="entry name" value="Peptide methionine sulphoxide reductase MsrA"/>
    <property type="match status" value="1"/>
</dbReference>
<comment type="catalytic activity">
    <reaction evidence="2 4">
        <text>L-methionyl-[protein] + [thioredoxin]-disulfide + H2O = L-methionyl-(S)-S-oxide-[protein] + [thioredoxin]-dithiol</text>
        <dbReference type="Rhea" id="RHEA:14217"/>
        <dbReference type="Rhea" id="RHEA-COMP:10698"/>
        <dbReference type="Rhea" id="RHEA-COMP:10700"/>
        <dbReference type="Rhea" id="RHEA-COMP:12313"/>
        <dbReference type="Rhea" id="RHEA-COMP:12315"/>
        <dbReference type="ChEBI" id="CHEBI:15377"/>
        <dbReference type="ChEBI" id="CHEBI:16044"/>
        <dbReference type="ChEBI" id="CHEBI:29950"/>
        <dbReference type="ChEBI" id="CHEBI:44120"/>
        <dbReference type="ChEBI" id="CHEBI:50058"/>
        <dbReference type="EC" id="1.8.4.11"/>
    </reaction>
</comment>
<evidence type="ECO:0000256" key="4">
    <source>
        <dbReference type="HAMAP-Rule" id="MF_01401"/>
    </source>
</evidence>
<dbReference type="GO" id="GO:0008113">
    <property type="term" value="F:peptide-methionine (S)-S-oxide reductase activity"/>
    <property type="evidence" value="ECO:0007669"/>
    <property type="project" value="UniProtKB-UniRule"/>
</dbReference>
<dbReference type="SUPFAM" id="SSF55068">
    <property type="entry name" value="Peptide methionine sulfoxide reductase"/>
    <property type="match status" value="1"/>
</dbReference>
<dbReference type="PROSITE" id="PS51257">
    <property type="entry name" value="PROKAR_LIPOPROTEIN"/>
    <property type="match status" value="1"/>
</dbReference>
<feature type="signal peptide" evidence="5">
    <location>
        <begin position="1"/>
        <end position="24"/>
    </location>
</feature>
<dbReference type="NCBIfam" id="TIGR00401">
    <property type="entry name" value="msrA"/>
    <property type="match status" value="1"/>
</dbReference>
<comment type="function">
    <text evidence="4">Has an important function as a repair enzyme for proteins that have been inactivated by oxidation. Catalyzes the reversible oxidation-reduction of methionine sulfoxide in proteins to methionine.</text>
</comment>
<keyword evidence="1 4" id="KW-0560">Oxidoreductase</keyword>
<feature type="domain" description="Peptide methionine sulphoxide reductase MsrA" evidence="6">
    <location>
        <begin position="65"/>
        <end position="217"/>
    </location>
</feature>
<evidence type="ECO:0000313" key="7">
    <source>
        <dbReference type="EMBL" id="AFM03211.1"/>
    </source>
</evidence>
<evidence type="ECO:0000256" key="1">
    <source>
        <dbReference type="ARBA" id="ARBA00023002"/>
    </source>
</evidence>
<dbReference type="EMBL" id="CP003345">
    <property type="protein sequence ID" value="AFM03211.1"/>
    <property type="molecule type" value="Genomic_DNA"/>
</dbReference>
<feature type="chain" id="PRO_5003685253" description="Peptide methionine sulfoxide reductase MsrA" evidence="5">
    <location>
        <begin position="25"/>
        <end position="242"/>
    </location>
</feature>
<dbReference type="InterPro" id="IPR036509">
    <property type="entry name" value="Met_Sox_Rdtase_MsrA_sf"/>
</dbReference>
<sequence length="242" mass="27547" precursor="true">MKNKTTLPLFLLLLMSLSVIFASACSPKQNAHAKDSMDSDEAKNTIKTKTEQEKKMTNINVKLDTATFGAGCFWCIEAVFQRLEGVDTVISGYTGGQTQNPTYREIGTGTTGHAEVAQITYNPEVISFDELLEVFWATHDPTTLNKQGNDVGTQYRSAVFYHNDEQKQKAEFYLKRLTEEKVFDKPIVTEITALDKFYVAENYHQNYYNNNKTQGYCSFIISPKVEKLKKVFPNKLKKEYAK</sequence>
<dbReference type="GO" id="GO:0033744">
    <property type="term" value="F:L-methionine:thioredoxin-disulfide S-oxidoreductase activity"/>
    <property type="evidence" value="ECO:0007669"/>
    <property type="project" value="RHEA"/>
</dbReference>
<feature type="active site" evidence="4">
    <location>
        <position position="72"/>
    </location>
</feature>
<dbReference type="KEGG" id="fli:Fleli_0751"/>
<comment type="similarity">
    <text evidence="4">Belongs to the MsrA Met sulfoxide reductase family.</text>
</comment>
<evidence type="ECO:0000256" key="5">
    <source>
        <dbReference type="SAM" id="SignalP"/>
    </source>
</evidence>
<organism evidence="7 8">
    <name type="scientific">Bernardetia litoralis (strain ATCC 23117 / DSM 6794 / NBRC 15988 / NCIMB 1366 / Fx l1 / Sio-4)</name>
    <name type="common">Flexibacter litoralis</name>
    <dbReference type="NCBI Taxonomy" id="880071"/>
    <lineage>
        <taxon>Bacteria</taxon>
        <taxon>Pseudomonadati</taxon>
        <taxon>Bacteroidota</taxon>
        <taxon>Cytophagia</taxon>
        <taxon>Cytophagales</taxon>
        <taxon>Bernardetiaceae</taxon>
        <taxon>Bernardetia</taxon>
    </lineage>
</organism>
<dbReference type="InterPro" id="IPR002569">
    <property type="entry name" value="Met_Sox_Rdtase_MsrA_dom"/>
</dbReference>
<proteinExistence type="inferred from homology"/>
<dbReference type="EC" id="1.8.4.11" evidence="4"/>